<reference evidence="1 2" key="1">
    <citation type="journal article" date="2014" name="Agronomy (Basel)">
        <title>A Draft Genome Sequence for Ensete ventricosum, the Drought-Tolerant Tree Against Hunger.</title>
        <authorList>
            <person name="Harrison J."/>
            <person name="Moore K.A."/>
            <person name="Paszkiewicz K."/>
            <person name="Jones T."/>
            <person name="Grant M."/>
            <person name="Ambacheew D."/>
            <person name="Muzemil S."/>
            <person name="Studholme D.J."/>
        </authorList>
    </citation>
    <scope>NUCLEOTIDE SEQUENCE [LARGE SCALE GENOMIC DNA]</scope>
</reference>
<dbReference type="Proteomes" id="UP000287651">
    <property type="component" value="Unassembled WGS sequence"/>
</dbReference>
<name>A0A426ZTS1_ENSVE</name>
<evidence type="ECO:0000313" key="1">
    <source>
        <dbReference type="EMBL" id="RRT67254.1"/>
    </source>
</evidence>
<dbReference type="AlphaFoldDB" id="A0A426ZTS1"/>
<proteinExistence type="predicted"/>
<organism evidence="1 2">
    <name type="scientific">Ensete ventricosum</name>
    <name type="common">Abyssinian banana</name>
    <name type="synonym">Musa ensete</name>
    <dbReference type="NCBI Taxonomy" id="4639"/>
    <lineage>
        <taxon>Eukaryota</taxon>
        <taxon>Viridiplantae</taxon>
        <taxon>Streptophyta</taxon>
        <taxon>Embryophyta</taxon>
        <taxon>Tracheophyta</taxon>
        <taxon>Spermatophyta</taxon>
        <taxon>Magnoliopsida</taxon>
        <taxon>Liliopsida</taxon>
        <taxon>Zingiberales</taxon>
        <taxon>Musaceae</taxon>
        <taxon>Ensete</taxon>
    </lineage>
</organism>
<feature type="non-terminal residue" evidence="1">
    <location>
        <position position="1"/>
    </location>
</feature>
<comment type="caution">
    <text evidence="1">The sequence shown here is derived from an EMBL/GenBank/DDBJ whole genome shotgun (WGS) entry which is preliminary data.</text>
</comment>
<protein>
    <submittedName>
        <fullName evidence="1">Uncharacterized protein</fullName>
    </submittedName>
</protein>
<accession>A0A426ZTS1</accession>
<dbReference type="EMBL" id="AMZH03005104">
    <property type="protein sequence ID" value="RRT67254.1"/>
    <property type="molecule type" value="Genomic_DNA"/>
</dbReference>
<gene>
    <name evidence="1" type="ORF">B296_00031300</name>
</gene>
<sequence length="116" mass="13017">RQKSTVNSGNQPSTVEIDRRRPILAVPLSSGRSAYRSAAGPVCTGCNRKRYPDRNNGEGDLRDEVRWGRGDLVVGHLRPERDREGKVGGGGDVVARRWRGLMRSQRQRSHVGRRSR</sequence>
<evidence type="ECO:0000313" key="2">
    <source>
        <dbReference type="Proteomes" id="UP000287651"/>
    </source>
</evidence>